<evidence type="ECO:0000313" key="3">
    <source>
        <dbReference type="Proteomes" id="UP001595907"/>
    </source>
</evidence>
<dbReference type="SUPFAM" id="SSF117856">
    <property type="entry name" value="AF0104/ALDC/Ptd012-like"/>
    <property type="match status" value="1"/>
</dbReference>
<dbReference type="Pfam" id="PF03479">
    <property type="entry name" value="PCC"/>
    <property type="match status" value="1"/>
</dbReference>
<dbReference type="EMBL" id="JBHSCZ010000002">
    <property type="protein sequence ID" value="MFC4263457.1"/>
    <property type="molecule type" value="Genomic_DNA"/>
</dbReference>
<dbReference type="PROSITE" id="PS51742">
    <property type="entry name" value="PPC"/>
    <property type="match status" value="1"/>
</dbReference>
<gene>
    <name evidence="2" type="ORF">ACFOWM_11235</name>
</gene>
<protein>
    <submittedName>
        <fullName evidence="2">PPC domain-containing DNA-binding protein</fullName>
    </submittedName>
</protein>
<reference evidence="3" key="1">
    <citation type="journal article" date="2019" name="Int. J. Syst. Evol. Microbiol.">
        <title>The Global Catalogue of Microorganisms (GCM) 10K type strain sequencing project: providing services to taxonomists for standard genome sequencing and annotation.</title>
        <authorList>
            <consortium name="The Broad Institute Genomics Platform"/>
            <consortium name="The Broad Institute Genome Sequencing Center for Infectious Disease"/>
            <person name="Wu L."/>
            <person name="Ma J."/>
        </authorList>
    </citation>
    <scope>NUCLEOTIDE SEQUENCE [LARGE SCALE GENOMIC DNA]</scope>
    <source>
        <strain evidence="3">CECT 8289</strain>
    </source>
</reference>
<name>A0ABV8QTD0_9BACT</name>
<organism evidence="2 3">
    <name type="scientific">Ferruginibacter yonginensis</name>
    <dbReference type="NCBI Taxonomy" id="1310416"/>
    <lineage>
        <taxon>Bacteria</taxon>
        <taxon>Pseudomonadati</taxon>
        <taxon>Bacteroidota</taxon>
        <taxon>Chitinophagia</taxon>
        <taxon>Chitinophagales</taxon>
        <taxon>Chitinophagaceae</taxon>
        <taxon>Ferruginibacter</taxon>
    </lineage>
</organism>
<dbReference type="GO" id="GO:0003677">
    <property type="term" value="F:DNA binding"/>
    <property type="evidence" value="ECO:0007669"/>
    <property type="project" value="UniProtKB-KW"/>
</dbReference>
<accession>A0ABV8QTD0</accession>
<dbReference type="PANTHER" id="PTHR34988">
    <property type="entry name" value="PROTEIN, PUTATIVE-RELATED"/>
    <property type="match status" value="1"/>
</dbReference>
<dbReference type="PANTHER" id="PTHR34988:SF1">
    <property type="entry name" value="DNA-BINDING PROTEIN"/>
    <property type="match status" value="1"/>
</dbReference>
<proteinExistence type="predicted"/>
<dbReference type="Proteomes" id="UP001595907">
    <property type="component" value="Unassembled WGS sequence"/>
</dbReference>
<keyword evidence="3" id="KW-1185">Reference proteome</keyword>
<feature type="domain" description="PPC" evidence="1">
    <location>
        <begin position="2"/>
        <end position="134"/>
    </location>
</feature>
<dbReference type="CDD" id="cd11378">
    <property type="entry name" value="DUF296"/>
    <property type="match status" value="1"/>
</dbReference>
<sequence length="137" mass="15040">MQNNHTISHAIRLKPGDDLRTSIEQYVAQHHIEAGWLVTCAGSLTAYNIRFANQQNGNTGNGHFEIVSLTGTLSTNGSHLHISISDSTGHTIGGHLLKGCTVYTTAEIVLQSNPNMVFKRMKDGTTPWDELQIENKN</sequence>
<evidence type="ECO:0000313" key="2">
    <source>
        <dbReference type="EMBL" id="MFC4263457.1"/>
    </source>
</evidence>
<comment type="caution">
    <text evidence="2">The sequence shown here is derived from an EMBL/GenBank/DDBJ whole genome shotgun (WGS) entry which is preliminary data.</text>
</comment>
<dbReference type="Gene3D" id="3.30.1330.80">
    <property type="entry name" value="Hypothetical protein, similar to alpha- acetolactate decarboxylase, domain 2"/>
    <property type="match status" value="1"/>
</dbReference>
<keyword evidence="2" id="KW-0238">DNA-binding</keyword>
<dbReference type="InterPro" id="IPR005175">
    <property type="entry name" value="PPC_dom"/>
</dbReference>
<dbReference type="RefSeq" id="WP_379710036.1">
    <property type="nucleotide sequence ID" value="NZ_JBHSCZ010000002.1"/>
</dbReference>
<evidence type="ECO:0000259" key="1">
    <source>
        <dbReference type="PROSITE" id="PS51742"/>
    </source>
</evidence>